<dbReference type="GO" id="GO:0042586">
    <property type="term" value="F:peptide deformylase activity"/>
    <property type="evidence" value="ECO:0007669"/>
    <property type="project" value="UniProtKB-UniRule"/>
</dbReference>
<dbReference type="PANTHER" id="PTHR10458">
    <property type="entry name" value="PEPTIDE DEFORMYLASE"/>
    <property type="match status" value="1"/>
</dbReference>
<dbReference type="KEGG" id="eff:skT53_01080"/>
<dbReference type="EMBL" id="AP023366">
    <property type="protein sequence ID" value="BCJ85123.1"/>
    <property type="molecule type" value="Genomic_DNA"/>
</dbReference>
<dbReference type="RefSeq" id="WP_200759285.1">
    <property type="nucleotide sequence ID" value="NZ_AP023366.1"/>
</dbReference>
<comment type="catalytic activity">
    <reaction evidence="2">
        <text>N-terminal N-formyl-L-methionyl-[peptide] + H2O = N-terminal L-methionyl-[peptide] + formate</text>
        <dbReference type="Rhea" id="RHEA:24420"/>
        <dbReference type="Rhea" id="RHEA-COMP:10639"/>
        <dbReference type="Rhea" id="RHEA-COMP:10640"/>
        <dbReference type="ChEBI" id="CHEBI:15377"/>
        <dbReference type="ChEBI" id="CHEBI:15740"/>
        <dbReference type="ChEBI" id="CHEBI:49298"/>
        <dbReference type="ChEBI" id="CHEBI:64731"/>
        <dbReference type="EC" id="3.5.1.88"/>
    </reaction>
</comment>
<dbReference type="GO" id="GO:0006412">
    <property type="term" value="P:translation"/>
    <property type="evidence" value="ECO:0007669"/>
    <property type="project" value="UniProtKB-UniRule"/>
</dbReference>
<comment type="similarity">
    <text evidence="1 2">Belongs to the polypeptide deformylase family.</text>
</comment>
<name>A0A7I8D4S6_9BACL</name>
<keyword evidence="2" id="KW-0648">Protein biosynthesis</keyword>
<proteinExistence type="inferred from homology"/>
<evidence type="ECO:0000313" key="3">
    <source>
        <dbReference type="EMBL" id="BCJ85123.1"/>
    </source>
</evidence>
<dbReference type="PRINTS" id="PR01576">
    <property type="entry name" value="PDEFORMYLASE"/>
</dbReference>
<comment type="function">
    <text evidence="2">Removes the formyl group from the N-terminal Met of newly synthesized proteins. Requires at least a dipeptide for an efficient rate of reaction. N-terminal L-methionine is a prerequisite for activity but the enzyme has broad specificity at other positions.</text>
</comment>
<dbReference type="CDD" id="cd00487">
    <property type="entry name" value="Pep_deformylase"/>
    <property type="match status" value="1"/>
</dbReference>
<dbReference type="InterPro" id="IPR036821">
    <property type="entry name" value="Peptide_deformylase_sf"/>
</dbReference>
<dbReference type="PIRSF" id="PIRSF004749">
    <property type="entry name" value="Pep_def"/>
    <property type="match status" value="1"/>
</dbReference>
<evidence type="ECO:0000313" key="4">
    <source>
        <dbReference type="Proteomes" id="UP000593802"/>
    </source>
</evidence>
<dbReference type="SUPFAM" id="SSF56420">
    <property type="entry name" value="Peptide deformylase"/>
    <property type="match status" value="1"/>
</dbReference>
<protein>
    <recommendedName>
        <fullName evidence="2">Peptide deformylase</fullName>
        <shortName evidence="2">PDF</shortName>
        <ecNumber evidence="2">3.5.1.88</ecNumber>
    </recommendedName>
    <alternativeName>
        <fullName evidence="2">Polypeptide deformylase</fullName>
    </alternativeName>
</protein>
<keyword evidence="2" id="KW-0479">Metal-binding</keyword>
<dbReference type="HAMAP" id="MF_00163">
    <property type="entry name" value="Pep_deformylase"/>
    <property type="match status" value="1"/>
</dbReference>
<organism evidence="3 4">
    <name type="scientific">Effusibacillus dendaii</name>
    <dbReference type="NCBI Taxonomy" id="2743772"/>
    <lineage>
        <taxon>Bacteria</taxon>
        <taxon>Bacillati</taxon>
        <taxon>Bacillota</taxon>
        <taxon>Bacilli</taxon>
        <taxon>Bacillales</taxon>
        <taxon>Alicyclobacillaceae</taxon>
        <taxon>Effusibacillus</taxon>
    </lineage>
</organism>
<dbReference type="EC" id="3.5.1.88" evidence="2"/>
<sequence>MAIRIIRQEGDPVLREVAKPVREITKNILKLLDDMAETMYDAEGVGLAAPQVGISKRVIVMDVGEGLIELINPVIVLKEGEQTGPEGCLSIPGLTAEVTRANRVVAKGLNRHGEEITIEGQELLARCIQHEIDHLDGILFIDYVNPLNRLKSKK</sequence>
<dbReference type="NCBIfam" id="NF001159">
    <property type="entry name" value="PRK00150.1-3"/>
    <property type="match status" value="1"/>
</dbReference>
<dbReference type="Proteomes" id="UP000593802">
    <property type="component" value="Chromosome"/>
</dbReference>
<accession>A0A7I8D4S6</accession>
<dbReference type="GO" id="GO:0046872">
    <property type="term" value="F:metal ion binding"/>
    <property type="evidence" value="ECO:0007669"/>
    <property type="project" value="UniProtKB-KW"/>
</dbReference>
<keyword evidence="2" id="KW-0378">Hydrolase</keyword>
<feature type="binding site" evidence="2">
    <location>
        <position position="88"/>
    </location>
    <ligand>
        <name>Fe cation</name>
        <dbReference type="ChEBI" id="CHEBI:24875"/>
    </ligand>
</feature>
<keyword evidence="4" id="KW-1185">Reference proteome</keyword>
<dbReference type="InterPro" id="IPR023635">
    <property type="entry name" value="Peptide_deformylase"/>
</dbReference>
<dbReference type="Pfam" id="PF01327">
    <property type="entry name" value="Pep_deformylase"/>
    <property type="match status" value="1"/>
</dbReference>
<feature type="active site" evidence="2">
    <location>
        <position position="131"/>
    </location>
</feature>
<dbReference type="AlphaFoldDB" id="A0A7I8D4S6"/>
<evidence type="ECO:0000256" key="2">
    <source>
        <dbReference type="HAMAP-Rule" id="MF_00163"/>
    </source>
</evidence>
<dbReference type="NCBIfam" id="TIGR00079">
    <property type="entry name" value="pept_deformyl"/>
    <property type="match status" value="1"/>
</dbReference>
<feature type="binding site" evidence="2">
    <location>
        <position position="134"/>
    </location>
    <ligand>
        <name>Fe cation</name>
        <dbReference type="ChEBI" id="CHEBI:24875"/>
    </ligand>
</feature>
<feature type="binding site" evidence="2">
    <location>
        <position position="130"/>
    </location>
    <ligand>
        <name>Fe cation</name>
        <dbReference type="ChEBI" id="CHEBI:24875"/>
    </ligand>
</feature>
<comment type="cofactor">
    <cofactor evidence="2">
        <name>Fe(2+)</name>
        <dbReference type="ChEBI" id="CHEBI:29033"/>
    </cofactor>
    <text evidence="2">Binds 1 Fe(2+) ion.</text>
</comment>
<evidence type="ECO:0000256" key="1">
    <source>
        <dbReference type="ARBA" id="ARBA00010759"/>
    </source>
</evidence>
<gene>
    <name evidence="2" type="primary">def</name>
    <name evidence="3" type="ORF">skT53_01080</name>
</gene>
<dbReference type="Gene3D" id="3.90.45.10">
    <property type="entry name" value="Peptide deformylase"/>
    <property type="match status" value="1"/>
</dbReference>
<dbReference type="PANTHER" id="PTHR10458:SF22">
    <property type="entry name" value="PEPTIDE DEFORMYLASE"/>
    <property type="match status" value="1"/>
</dbReference>
<reference evidence="3 4" key="1">
    <citation type="submission" date="2020-08" db="EMBL/GenBank/DDBJ databases">
        <title>Complete Genome Sequence of Effusibacillus dendaii Strain skT53, Isolated from Farmland soil.</title>
        <authorList>
            <person name="Konishi T."/>
            <person name="Kawasaki H."/>
        </authorList>
    </citation>
    <scope>NUCLEOTIDE SEQUENCE [LARGE SCALE GENOMIC DNA]</scope>
    <source>
        <strain evidence="4">skT53</strain>
    </source>
</reference>
<keyword evidence="2" id="KW-0408">Iron</keyword>